<name>A0A9D4FBR5_DREPO</name>
<accession>A0A9D4FBR5</accession>
<protein>
    <submittedName>
        <fullName evidence="2">Uncharacterized protein</fullName>
    </submittedName>
</protein>
<evidence type="ECO:0000313" key="2">
    <source>
        <dbReference type="EMBL" id="KAH3795342.1"/>
    </source>
</evidence>
<feature type="region of interest" description="Disordered" evidence="1">
    <location>
        <begin position="1"/>
        <end position="29"/>
    </location>
</feature>
<evidence type="ECO:0000256" key="1">
    <source>
        <dbReference type="SAM" id="MobiDB-lite"/>
    </source>
</evidence>
<evidence type="ECO:0000313" key="3">
    <source>
        <dbReference type="Proteomes" id="UP000828390"/>
    </source>
</evidence>
<dbReference type="EMBL" id="JAIWYP010000007">
    <property type="protein sequence ID" value="KAH3795342.1"/>
    <property type="molecule type" value="Genomic_DNA"/>
</dbReference>
<sequence length="69" mass="8088">MRGPRSLHRDGKSPKEKSEKQPYGLSELNDPFSFQEACRPMTDRYTAGTDRRFICMRMGIQIEQIMKHV</sequence>
<reference evidence="2" key="2">
    <citation type="submission" date="2020-11" db="EMBL/GenBank/DDBJ databases">
        <authorList>
            <person name="McCartney M.A."/>
            <person name="Auch B."/>
            <person name="Kono T."/>
            <person name="Mallez S."/>
            <person name="Becker A."/>
            <person name="Gohl D.M."/>
            <person name="Silverstein K.A.T."/>
            <person name="Koren S."/>
            <person name="Bechman K.B."/>
            <person name="Herman A."/>
            <person name="Abrahante J.E."/>
            <person name="Garbe J."/>
        </authorList>
    </citation>
    <scope>NUCLEOTIDE SEQUENCE</scope>
    <source>
        <strain evidence="2">Duluth1</strain>
        <tissue evidence="2">Whole animal</tissue>
    </source>
</reference>
<gene>
    <name evidence="2" type="ORF">DPMN_148892</name>
</gene>
<keyword evidence="3" id="KW-1185">Reference proteome</keyword>
<feature type="compositionally biased region" description="Basic and acidic residues" evidence="1">
    <location>
        <begin position="7"/>
        <end position="20"/>
    </location>
</feature>
<dbReference type="AlphaFoldDB" id="A0A9D4FBR5"/>
<reference evidence="2" key="1">
    <citation type="journal article" date="2019" name="bioRxiv">
        <title>The Genome of the Zebra Mussel, Dreissena polymorpha: A Resource for Invasive Species Research.</title>
        <authorList>
            <person name="McCartney M.A."/>
            <person name="Auch B."/>
            <person name="Kono T."/>
            <person name="Mallez S."/>
            <person name="Zhang Y."/>
            <person name="Obille A."/>
            <person name="Becker A."/>
            <person name="Abrahante J.E."/>
            <person name="Garbe J."/>
            <person name="Badalamenti J.P."/>
            <person name="Herman A."/>
            <person name="Mangelson H."/>
            <person name="Liachko I."/>
            <person name="Sullivan S."/>
            <person name="Sone E.D."/>
            <person name="Koren S."/>
            <person name="Silverstein K.A.T."/>
            <person name="Beckman K.B."/>
            <person name="Gohl D.M."/>
        </authorList>
    </citation>
    <scope>NUCLEOTIDE SEQUENCE</scope>
    <source>
        <strain evidence="2">Duluth1</strain>
        <tissue evidence="2">Whole animal</tissue>
    </source>
</reference>
<dbReference type="Proteomes" id="UP000828390">
    <property type="component" value="Unassembled WGS sequence"/>
</dbReference>
<organism evidence="2 3">
    <name type="scientific">Dreissena polymorpha</name>
    <name type="common">Zebra mussel</name>
    <name type="synonym">Mytilus polymorpha</name>
    <dbReference type="NCBI Taxonomy" id="45954"/>
    <lineage>
        <taxon>Eukaryota</taxon>
        <taxon>Metazoa</taxon>
        <taxon>Spiralia</taxon>
        <taxon>Lophotrochozoa</taxon>
        <taxon>Mollusca</taxon>
        <taxon>Bivalvia</taxon>
        <taxon>Autobranchia</taxon>
        <taxon>Heteroconchia</taxon>
        <taxon>Euheterodonta</taxon>
        <taxon>Imparidentia</taxon>
        <taxon>Neoheterodontei</taxon>
        <taxon>Myida</taxon>
        <taxon>Dreissenoidea</taxon>
        <taxon>Dreissenidae</taxon>
        <taxon>Dreissena</taxon>
    </lineage>
</organism>
<comment type="caution">
    <text evidence="2">The sequence shown here is derived from an EMBL/GenBank/DDBJ whole genome shotgun (WGS) entry which is preliminary data.</text>
</comment>
<proteinExistence type="predicted"/>